<dbReference type="Gene3D" id="3.40.50.1010">
    <property type="entry name" value="5'-nuclease"/>
    <property type="match status" value="1"/>
</dbReference>
<protein>
    <recommendedName>
        <fullName evidence="1">PIN domain-containing protein</fullName>
    </recommendedName>
</protein>
<evidence type="ECO:0000313" key="2">
    <source>
        <dbReference type="EMBL" id="VFJ72168.1"/>
    </source>
</evidence>
<evidence type="ECO:0000259" key="1">
    <source>
        <dbReference type="Pfam" id="PF01850"/>
    </source>
</evidence>
<sequence length="90" mass="10002">MRRGVIVDTGPLVAYLSERDNYHAWTRGQLEDIGFPLLTCEAVLTETCFLIGRNGGDAGVPIEMLNRGWLSISFDLSLESEAVGQLMRRC</sequence>
<accession>A0A450TTV7</accession>
<dbReference type="Pfam" id="PF01850">
    <property type="entry name" value="PIN"/>
    <property type="match status" value="1"/>
</dbReference>
<gene>
    <name evidence="2" type="ORF">BECKFW1821C_GA0114237_103228</name>
</gene>
<reference evidence="2" key="1">
    <citation type="submission" date="2019-02" db="EMBL/GenBank/DDBJ databases">
        <authorList>
            <person name="Gruber-Vodicka R. H."/>
            <person name="Seah K. B. B."/>
        </authorList>
    </citation>
    <scope>NUCLEOTIDE SEQUENCE</scope>
    <source>
        <strain evidence="2">BECK_BZ131</strain>
    </source>
</reference>
<name>A0A450TTV7_9GAMM</name>
<dbReference type="InterPro" id="IPR002716">
    <property type="entry name" value="PIN_dom"/>
</dbReference>
<dbReference type="EMBL" id="CAADFE010000032">
    <property type="protein sequence ID" value="VFJ72168.1"/>
    <property type="molecule type" value="Genomic_DNA"/>
</dbReference>
<organism evidence="2">
    <name type="scientific">Candidatus Kentrum sp. FW</name>
    <dbReference type="NCBI Taxonomy" id="2126338"/>
    <lineage>
        <taxon>Bacteria</taxon>
        <taxon>Pseudomonadati</taxon>
        <taxon>Pseudomonadota</taxon>
        <taxon>Gammaproteobacteria</taxon>
        <taxon>Candidatus Kentrum</taxon>
    </lineage>
</organism>
<proteinExistence type="predicted"/>
<dbReference type="AlphaFoldDB" id="A0A450TTV7"/>
<dbReference type="InterPro" id="IPR029060">
    <property type="entry name" value="PIN-like_dom_sf"/>
</dbReference>
<dbReference type="SUPFAM" id="SSF88723">
    <property type="entry name" value="PIN domain-like"/>
    <property type="match status" value="1"/>
</dbReference>
<feature type="domain" description="PIN" evidence="1">
    <location>
        <begin position="5"/>
        <end position="53"/>
    </location>
</feature>